<dbReference type="AlphaFoldDB" id="A0A177D1B9"/>
<sequence>MPSDTSFLAYGCSEWRKSSQIASNLYEDGVKLWSKDNLQHIEQQLLQSMDLEYFTVRLIDGTEACIKNPMFAERRPIWRPRVTYREYWRLVTSQPDGPSETYRCSYLVHWENVCAKRFQGIIENADTVFEENRHTWSQSASCRLLRSRLEEVFSVRKVAKIICFGLGDMCRGPPEWYRRQTGSSGQELEAEFIRPSTIQHSVALTMADMCSANNIQLLAQDPGYTEEAKEMLKGKGFSIVGPFGAGGFAEIEDDSVIFSAFVEAPLKQIIADLARPALIITTDRTTFNDAGKPWADPESPRTKKMWDEYERCDFPVSPEDAELLKSVRNLYMYVRKVSQVTSE</sequence>
<dbReference type="Pfam" id="PF07985">
    <property type="entry name" value="SRR1"/>
    <property type="match status" value="1"/>
</dbReference>
<reference evidence="2 3" key="1">
    <citation type="submission" date="2016-05" db="EMBL/GenBank/DDBJ databases">
        <title>Comparative analysis of secretome profiles of manganese(II)-oxidizing ascomycete fungi.</title>
        <authorList>
            <consortium name="DOE Joint Genome Institute"/>
            <person name="Zeiner C.A."/>
            <person name="Purvine S.O."/>
            <person name="Zink E.M."/>
            <person name="Wu S."/>
            <person name="Pasa-Tolic L."/>
            <person name="Chaput D.L."/>
            <person name="Haridas S."/>
            <person name="Grigoriev I.V."/>
            <person name="Santelli C.M."/>
            <person name="Hansel C.M."/>
        </authorList>
    </citation>
    <scope>NUCLEOTIDE SEQUENCE [LARGE SCALE GENOMIC DNA]</scope>
    <source>
        <strain evidence="2 3">AP3s5-JAC2a</strain>
    </source>
</reference>
<protein>
    <recommendedName>
        <fullName evidence="1">SRR1-like domain-containing protein</fullName>
    </recommendedName>
</protein>
<name>A0A177D1B9_9PLEO</name>
<dbReference type="GeneID" id="28760927"/>
<evidence type="ECO:0000313" key="2">
    <source>
        <dbReference type="EMBL" id="OAG12972.1"/>
    </source>
</evidence>
<evidence type="ECO:0000259" key="1">
    <source>
        <dbReference type="Pfam" id="PF07985"/>
    </source>
</evidence>
<evidence type="ECO:0000313" key="3">
    <source>
        <dbReference type="Proteomes" id="UP000077069"/>
    </source>
</evidence>
<dbReference type="InterPro" id="IPR012942">
    <property type="entry name" value="SRR1-like"/>
</dbReference>
<organism evidence="2 3">
    <name type="scientific">Paraphaeosphaeria sporulosa</name>
    <dbReference type="NCBI Taxonomy" id="1460663"/>
    <lineage>
        <taxon>Eukaryota</taxon>
        <taxon>Fungi</taxon>
        <taxon>Dikarya</taxon>
        <taxon>Ascomycota</taxon>
        <taxon>Pezizomycotina</taxon>
        <taxon>Dothideomycetes</taxon>
        <taxon>Pleosporomycetidae</taxon>
        <taxon>Pleosporales</taxon>
        <taxon>Massarineae</taxon>
        <taxon>Didymosphaeriaceae</taxon>
        <taxon>Paraphaeosphaeria</taxon>
    </lineage>
</organism>
<keyword evidence="3" id="KW-1185">Reference proteome</keyword>
<proteinExistence type="predicted"/>
<dbReference type="Proteomes" id="UP000077069">
    <property type="component" value="Unassembled WGS sequence"/>
</dbReference>
<dbReference type="EMBL" id="KV441548">
    <property type="protein sequence ID" value="OAG12972.1"/>
    <property type="molecule type" value="Genomic_DNA"/>
</dbReference>
<accession>A0A177D1B9</accession>
<dbReference type="PANTHER" id="PTHR42080">
    <property type="entry name" value="SRR1 DOMAIN-CONTAINING PROTEIN"/>
    <property type="match status" value="1"/>
</dbReference>
<feature type="domain" description="SRR1-like" evidence="1">
    <location>
        <begin position="147"/>
        <end position="290"/>
    </location>
</feature>
<gene>
    <name evidence="2" type="ORF">CC84DRAFT_1160211</name>
</gene>
<dbReference type="PANTHER" id="PTHR42080:SF3">
    <property type="entry name" value="SRR1-LIKE DOMAIN-CONTAINING PROTEIN"/>
    <property type="match status" value="1"/>
</dbReference>
<dbReference type="OrthoDB" id="5230585at2759"/>
<dbReference type="InParanoid" id="A0A177D1B9"/>
<dbReference type="RefSeq" id="XP_018043337.1">
    <property type="nucleotide sequence ID" value="XM_018177441.1"/>
</dbReference>